<evidence type="ECO:0000256" key="2">
    <source>
        <dbReference type="SAM" id="Phobius"/>
    </source>
</evidence>
<dbReference type="Proteomes" id="UP000515135">
    <property type="component" value="Unplaced"/>
</dbReference>
<organism evidence="3 4">
    <name type="scientific">Branchiostoma belcheri</name>
    <name type="common">Amphioxus</name>
    <dbReference type="NCBI Taxonomy" id="7741"/>
    <lineage>
        <taxon>Eukaryota</taxon>
        <taxon>Metazoa</taxon>
        <taxon>Chordata</taxon>
        <taxon>Cephalochordata</taxon>
        <taxon>Leptocardii</taxon>
        <taxon>Amphioxiformes</taxon>
        <taxon>Branchiostomatidae</taxon>
        <taxon>Branchiostoma</taxon>
    </lineage>
</organism>
<feature type="transmembrane region" description="Helical" evidence="2">
    <location>
        <begin position="220"/>
        <end position="242"/>
    </location>
</feature>
<evidence type="ECO:0000313" key="3">
    <source>
        <dbReference type="Proteomes" id="UP000515135"/>
    </source>
</evidence>
<feature type="transmembrane region" description="Helical" evidence="2">
    <location>
        <begin position="177"/>
        <end position="200"/>
    </location>
</feature>
<name>A0A6P4XJ43_BRABE</name>
<keyword evidence="2" id="KW-0812">Transmembrane</keyword>
<keyword evidence="2" id="KW-1133">Transmembrane helix</keyword>
<dbReference type="AlphaFoldDB" id="A0A6P4XJ43"/>
<feature type="region of interest" description="Disordered" evidence="1">
    <location>
        <begin position="1"/>
        <end position="76"/>
    </location>
</feature>
<evidence type="ECO:0000256" key="1">
    <source>
        <dbReference type="SAM" id="MobiDB-lite"/>
    </source>
</evidence>
<dbReference type="KEGG" id="bbel:109464074"/>
<proteinExistence type="predicted"/>
<feature type="compositionally biased region" description="Basic and acidic residues" evidence="1">
    <location>
        <begin position="36"/>
        <end position="49"/>
    </location>
</feature>
<dbReference type="InterPro" id="IPR029386">
    <property type="entry name" value="TMEM169"/>
</dbReference>
<keyword evidence="2" id="KW-0472">Membrane</keyword>
<dbReference type="RefSeq" id="XP_019616560.1">
    <property type="nucleotide sequence ID" value="XM_019761001.1"/>
</dbReference>
<dbReference type="GeneID" id="109464074"/>
<accession>A0A6P4XJ43</accession>
<protein>
    <submittedName>
        <fullName evidence="4">Transmembrane protein 169-like</fullName>
    </submittedName>
</protein>
<evidence type="ECO:0000313" key="4">
    <source>
        <dbReference type="RefSeq" id="XP_019616560.1"/>
    </source>
</evidence>
<reference evidence="4" key="1">
    <citation type="submission" date="2025-08" db="UniProtKB">
        <authorList>
            <consortium name="RefSeq"/>
        </authorList>
    </citation>
    <scope>IDENTIFICATION</scope>
    <source>
        <tissue evidence="4">Gonad</tissue>
    </source>
</reference>
<dbReference type="PANTHER" id="PTHR31777">
    <property type="entry name" value="TRANSMEMBRANE PROTEIN 169"/>
    <property type="match status" value="1"/>
</dbReference>
<dbReference type="Pfam" id="PF15052">
    <property type="entry name" value="TMEM169"/>
    <property type="match status" value="1"/>
</dbReference>
<dbReference type="OrthoDB" id="10066407at2759"/>
<sequence length="314" mass="35315">MPKATQKTRHADRSPTTESESLSGTSSFSVSHPKNKSTESVEMKQERLPRPTNFHNCSLHDGRDMDPQAGSSGTLPTISGVLNLNEQPIAPANHSQTLRLTNQSPVTDLNQIHSNYRTVTLTGTITRGKKRGQMVDIQLDLTDKEIAELSTISEEKEEEENTPKDDCIWGINKGIHIFIWSVLCFPVVFVIAFFVAFYYGTITWYNIFLHYNEERTFLHKVSICPLLILFYPILIVVVSLGLGGYSAFVQLSWYCDSWREDVGDFEKGFFGWMCSKLRLDSCSPYDVVELTTPEAETLAQQDPASPPPHSESTV</sequence>
<keyword evidence="3" id="KW-1185">Reference proteome</keyword>
<dbReference type="PANTHER" id="PTHR31777:SF0">
    <property type="entry name" value="TRANSMEMBRANE PROTEIN 169"/>
    <property type="match status" value="1"/>
</dbReference>
<gene>
    <name evidence="4" type="primary">LOC109464074</name>
</gene>
<feature type="compositionally biased region" description="Low complexity" evidence="1">
    <location>
        <begin position="16"/>
        <end position="31"/>
    </location>
</feature>